<reference evidence="1 2" key="1">
    <citation type="submission" date="2015-01" db="EMBL/GenBank/DDBJ databases">
        <title>Paenibacillus swuensis/DY6/whole genome sequencing.</title>
        <authorList>
            <person name="Kim M.K."/>
            <person name="Srinivasan S."/>
            <person name="Lee J.-J."/>
        </authorList>
    </citation>
    <scope>NUCLEOTIDE SEQUENCE [LARGE SCALE GENOMIC DNA]</scope>
    <source>
        <strain evidence="1 2">DY6</strain>
    </source>
</reference>
<accession>A0A172TM53</accession>
<sequence>MRIDGEMFVLVLLALLVLYWLFTRVNQWLETPPKPGVPMDVESFEPEGEAVSILQDTGYEIIHGKKRIPLRVHLDVQTLESRLFIDYFARKEGEVFAVKVAKNRSPVELTGSGLRDGLLIYQLLYEDVDGVLYIDPDAGTLRKIKFEMDTD</sequence>
<dbReference type="KEGG" id="pswu:SY83_19185"/>
<evidence type="ECO:0000313" key="2">
    <source>
        <dbReference type="Proteomes" id="UP000076927"/>
    </source>
</evidence>
<name>A0A172TM53_9BACL</name>
<dbReference type="PATRIC" id="fig|1178515.4.peg.3877"/>
<protein>
    <submittedName>
        <fullName evidence="1">Uncharacterized protein</fullName>
    </submittedName>
</protein>
<dbReference type="OrthoDB" id="2988117at2"/>
<dbReference type="EMBL" id="CP011388">
    <property type="protein sequence ID" value="ANE48062.1"/>
    <property type="molecule type" value="Genomic_DNA"/>
</dbReference>
<proteinExistence type="predicted"/>
<gene>
    <name evidence="1" type="ORF">SY83_19185</name>
</gene>
<dbReference type="STRING" id="1178515.SY83_19185"/>
<organism evidence="1 2">
    <name type="scientific">Paenibacillus swuensis</name>
    <dbReference type="NCBI Taxonomy" id="1178515"/>
    <lineage>
        <taxon>Bacteria</taxon>
        <taxon>Bacillati</taxon>
        <taxon>Bacillota</taxon>
        <taxon>Bacilli</taxon>
        <taxon>Bacillales</taxon>
        <taxon>Paenibacillaceae</taxon>
        <taxon>Paenibacillus</taxon>
    </lineage>
</organism>
<evidence type="ECO:0000313" key="1">
    <source>
        <dbReference type="EMBL" id="ANE48062.1"/>
    </source>
</evidence>
<keyword evidence="2" id="KW-1185">Reference proteome</keyword>
<dbReference type="RefSeq" id="WP_068609446.1">
    <property type="nucleotide sequence ID" value="NZ_CP011388.1"/>
</dbReference>
<dbReference type="Proteomes" id="UP000076927">
    <property type="component" value="Chromosome"/>
</dbReference>
<dbReference type="AlphaFoldDB" id="A0A172TM53"/>